<accession>A0A3L7JRA0</accession>
<evidence type="ECO:0000313" key="3">
    <source>
        <dbReference type="Proteomes" id="UP000276770"/>
    </source>
</evidence>
<reference evidence="2 3" key="1">
    <citation type="submission" date="2018-10" db="EMBL/GenBank/DDBJ databases">
        <title>Falsibacillus sp. genome draft.</title>
        <authorList>
            <person name="Shi S."/>
        </authorList>
    </citation>
    <scope>NUCLEOTIDE SEQUENCE [LARGE SCALE GENOMIC DNA]</scope>
    <source>
        <strain evidence="2 3">GY 10110</strain>
    </source>
</reference>
<dbReference type="Proteomes" id="UP000276770">
    <property type="component" value="Unassembled WGS sequence"/>
</dbReference>
<protein>
    <submittedName>
        <fullName evidence="2">Uncharacterized protein</fullName>
    </submittedName>
</protein>
<proteinExistence type="predicted"/>
<dbReference type="EMBL" id="RCVZ01000015">
    <property type="protein sequence ID" value="RLQ93333.1"/>
    <property type="molecule type" value="Genomic_DNA"/>
</dbReference>
<evidence type="ECO:0000313" key="2">
    <source>
        <dbReference type="EMBL" id="RLQ93333.1"/>
    </source>
</evidence>
<organism evidence="2 3">
    <name type="scientific">Falsibacillus albus</name>
    <dbReference type="NCBI Taxonomy" id="2478915"/>
    <lineage>
        <taxon>Bacteria</taxon>
        <taxon>Bacillati</taxon>
        <taxon>Bacillota</taxon>
        <taxon>Bacilli</taxon>
        <taxon>Bacillales</taxon>
        <taxon>Bacillaceae</taxon>
        <taxon>Falsibacillus</taxon>
    </lineage>
</organism>
<keyword evidence="3" id="KW-1185">Reference proteome</keyword>
<gene>
    <name evidence="2" type="ORF">D9X91_17885</name>
</gene>
<sequence length="70" mass="8026">MKEGNQKGGLMPDNGQKGEGRESKKWFDARSIPFRPKIGRYRKVVSQSKEKNRNHLGGFSRKVTFICTDL</sequence>
<comment type="caution">
    <text evidence="2">The sequence shown here is derived from an EMBL/GenBank/DDBJ whole genome shotgun (WGS) entry which is preliminary data.</text>
</comment>
<feature type="region of interest" description="Disordered" evidence="1">
    <location>
        <begin position="1"/>
        <end position="28"/>
    </location>
</feature>
<dbReference type="AlphaFoldDB" id="A0A3L7JRA0"/>
<name>A0A3L7JRA0_9BACI</name>
<evidence type="ECO:0000256" key="1">
    <source>
        <dbReference type="SAM" id="MobiDB-lite"/>
    </source>
</evidence>
<feature type="compositionally biased region" description="Basic and acidic residues" evidence="1">
    <location>
        <begin position="16"/>
        <end position="28"/>
    </location>
</feature>